<comment type="catalytic activity">
    <reaction evidence="1">
        <text>Hydrolysis of (1-&gt;3)-beta-D-glucosidic linkages in (1-&gt;3)-beta-D-glucans.</text>
        <dbReference type="EC" id="3.2.1.39"/>
    </reaction>
</comment>
<evidence type="ECO:0000259" key="11">
    <source>
        <dbReference type="PROSITE" id="PS51175"/>
    </source>
</evidence>
<keyword evidence="14" id="KW-1185">Reference proteome</keyword>
<dbReference type="InterPro" id="IPR040720">
    <property type="entry name" value="GH81_C"/>
</dbReference>
<dbReference type="RefSeq" id="WP_069716917.1">
    <property type="nucleotide sequence ID" value="NZ_MJEH01000018.1"/>
</dbReference>
<evidence type="ECO:0000256" key="8">
    <source>
        <dbReference type="ARBA" id="ARBA00023316"/>
    </source>
</evidence>
<dbReference type="GO" id="GO:0071555">
    <property type="term" value="P:cell wall organization"/>
    <property type="evidence" value="ECO:0007669"/>
    <property type="project" value="UniProtKB-KW"/>
</dbReference>
<name>A0A1E5LG37_9BACI</name>
<dbReference type="PANTHER" id="PTHR31983">
    <property type="entry name" value="ENDO-1,3(4)-BETA-GLUCANASE 1"/>
    <property type="match status" value="1"/>
</dbReference>
<dbReference type="CDD" id="cd04084">
    <property type="entry name" value="CBM6_xylanase-like"/>
    <property type="match status" value="1"/>
</dbReference>
<proteinExistence type="inferred from homology"/>
<organism evidence="13 14">
    <name type="scientific">Bacillus solimangrovi</name>
    <dbReference type="NCBI Taxonomy" id="1305675"/>
    <lineage>
        <taxon>Bacteria</taxon>
        <taxon>Bacillati</taxon>
        <taxon>Bacillota</taxon>
        <taxon>Bacilli</taxon>
        <taxon>Bacillales</taxon>
        <taxon>Bacillaceae</taxon>
        <taxon>Bacillus</taxon>
    </lineage>
</organism>
<feature type="region of interest" description="Disordered" evidence="10">
    <location>
        <begin position="244"/>
        <end position="268"/>
    </location>
</feature>
<feature type="domain" description="CBM6" evidence="11">
    <location>
        <begin position="272"/>
        <end position="398"/>
    </location>
</feature>
<dbReference type="InterPro" id="IPR006584">
    <property type="entry name" value="Cellulose-bd_IV"/>
</dbReference>
<keyword evidence="6" id="KW-0119">Carbohydrate metabolism</keyword>
<dbReference type="Proteomes" id="UP000095209">
    <property type="component" value="Unassembled WGS sequence"/>
</dbReference>
<evidence type="ECO:0000259" key="12">
    <source>
        <dbReference type="PROSITE" id="PS52005"/>
    </source>
</evidence>
<evidence type="ECO:0000313" key="14">
    <source>
        <dbReference type="Proteomes" id="UP000095209"/>
    </source>
</evidence>
<evidence type="ECO:0000256" key="6">
    <source>
        <dbReference type="ARBA" id="ARBA00023277"/>
    </source>
</evidence>
<evidence type="ECO:0000256" key="7">
    <source>
        <dbReference type="ARBA" id="ARBA00023295"/>
    </source>
</evidence>
<comment type="similarity">
    <text evidence="2">Belongs to the glycosyl hydrolase 81 family.</text>
</comment>
<keyword evidence="9" id="KW-0624">Polysaccharide degradation</keyword>
<dbReference type="GO" id="GO:0030246">
    <property type="term" value="F:carbohydrate binding"/>
    <property type="evidence" value="ECO:0007669"/>
    <property type="project" value="UniProtKB-UniRule"/>
</dbReference>
<sequence length="558" mass="62729">MYAGHTWASGHAKFFDGNNNESSSEAMNAWAGIILWGEATDNKELRDLGIYLFTTEMNAINEYWFDVSGENHASGFNRETASMVWGGKTVGDAVWWTNNPEEVHGINWLPITGASLYLTQYPDYTKRNYDALVAENGGENWDAWEDIMWMYRAIENPEDAIRKFNARENVFVPEGGNTKANTYHWIHNLNALGNADSSITADYPIYAVFTKGNEKTYVVYNMTDSEKTVTFSDGVKVTVQPHEYSVSNGSTDSVEQPTEEPNDQQSGFDAFERIEAEQYTEMSGIETEETSDVDGGLYVGWLDNEDYLVFNGVDFGNGATGVEARIASATEGGTIELRLDSKDGELIGTIDLSNTGGWEEWETKQATISNATDIHDLYVVFKGETQEGIGNLNWFSFTQEATPEQPEEPTTEQPEEPSTEQPEEPTTEQPEEPSTEQPEEPTTEQPEEPTTEQPTDPTNEITDDNENSMIEADDYTVNIVKDESTSVTFIFSPTETTTLVDLRYKVNGDIQQNVKTIKNGEKWEFTVKGVQEGDSIDFYYTYIKGELAYDSPWYEFTN</sequence>
<keyword evidence="7" id="KW-0326">Glycosidase</keyword>
<keyword evidence="5" id="KW-0378">Hydrolase</keyword>
<feature type="compositionally biased region" description="Acidic residues" evidence="10">
    <location>
        <begin position="405"/>
        <end position="450"/>
    </location>
</feature>
<dbReference type="PROSITE" id="PS52008">
    <property type="entry name" value="GH81"/>
    <property type="match status" value="1"/>
</dbReference>
<feature type="compositionally biased region" description="Polar residues" evidence="10">
    <location>
        <begin position="245"/>
        <end position="256"/>
    </location>
</feature>
<reference evidence="13 14" key="1">
    <citation type="submission" date="2016-08" db="EMBL/GenBank/DDBJ databases">
        <title>Genome of Bacillus solimangrovi GH2-4.</title>
        <authorList>
            <person name="Lim S."/>
            <person name="Kim B.-C."/>
        </authorList>
    </citation>
    <scope>NUCLEOTIDE SEQUENCE [LARGE SCALE GENOMIC DNA]</scope>
    <source>
        <strain evidence="13 14">GH2-4</strain>
    </source>
</reference>
<evidence type="ECO:0000256" key="9">
    <source>
        <dbReference type="ARBA" id="ARBA00023326"/>
    </source>
</evidence>
<dbReference type="InterPro" id="IPR008979">
    <property type="entry name" value="Galactose-bd-like_sf"/>
</dbReference>
<dbReference type="EMBL" id="MJEH01000018">
    <property type="protein sequence ID" value="OEH93016.1"/>
    <property type="molecule type" value="Genomic_DNA"/>
</dbReference>
<keyword evidence="4" id="KW-0732">Signal</keyword>
<dbReference type="GO" id="GO:0052861">
    <property type="term" value="F:endo-1,3(4)-beta-glucanase activity"/>
    <property type="evidence" value="ECO:0007669"/>
    <property type="project" value="InterPro"/>
</dbReference>
<dbReference type="PROSITE" id="PS51175">
    <property type="entry name" value="CBM6"/>
    <property type="match status" value="1"/>
</dbReference>
<dbReference type="GO" id="GO:0000272">
    <property type="term" value="P:polysaccharide catabolic process"/>
    <property type="evidence" value="ECO:0007669"/>
    <property type="project" value="UniProtKB-KW"/>
</dbReference>
<dbReference type="AlphaFoldDB" id="A0A1E5LG37"/>
<dbReference type="Gene3D" id="2.60.120.260">
    <property type="entry name" value="Galactose-binding domain-like"/>
    <property type="match status" value="1"/>
</dbReference>
<evidence type="ECO:0000256" key="4">
    <source>
        <dbReference type="ARBA" id="ARBA00022729"/>
    </source>
</evidence>
<protein>
    <recommendedName>
        <fullName evidence="3">glucan endo-1,3-beta-D-glucosidase</fullName>
        <ecNumber evidence="3">3.2.1.39</ecNumber>
    </recommendedName>
</protein>
<evidence type="ECO:0000256" key="2">
    <source>
        <dbReference type="ARBA" id="ARBA00010730"/>
    </source>
</evidence>
<dbReference type="InterPro" id="IPR005084">
    <property type="entry name" value="CBM6"/>
</dbReference>
<gene>
    <name evidence="13" type="ORF">BFG57_13755</name>
</gene>
<evidence type="ECO:0000256" key="3">
    <source>
        <dbReference type="ARBA" id="ARBA00012780"/>
    </source>
</evidence>
<dbReference type="Pfam" id="PF03422">
    <property type="entry name" value="CBM_6"/>
    <property type="match status" value="1"/>
</dbReference>
<evidence type="ECO:0000313" key="13">
    <source>
        <dbReference type="EMBL" id="OEH93016.1"/>
    </source>
</evidence>
<comment type="caution">
    <text evidence="13">The sequence shown here is derived from an EMBL/GenBank/DDBJ whole genome shotgun (WGS) entry which is preliminary data.</text>
</comment>
<dbReference type="InterPro" id="IPR047569">
    <property type="entry name" value="CBM56"/>
</dbReference>
<accession>A0A1E5LG37</accession>
<keyword evidence="8" id="KW-0961">Cell wall biogenesis/degradation</keyword>
<dbReference type="Pfam" id="PF17652">
    <property type="entry name" value="Glyco_hydro81C"/>
    <property type="match status" value="1"/>
</dbReference>
<dbReference type="PANTHER" id="PTHR31983:SF0">
    <property type="entry name" value="GLUCAN ENDO-1,3-BETA-D-GLUCOSIDASE 2"/>
    <property type="match status" value="1"/>
</dbReference>
<evidence type="ECO:0000256" key="1">
    <source>
        <dbReference type="ARBA" id="ARBA00000382"/>
    </source>
</evidence>
<evidence type="ECO:0000256" key="10">
    <source>
        <dbReference type="SAM" id="MobiDB-lite"/>
    </source>
</evidence>
<feature type="domain" description="CBM56" evidence="12">
    <location>
        <begin position="469"/>
        <end position="558"/>
    </location>
</feature>
<dbReference type="STRING" id="1305675.BFG57_13755"/>
<dbReference type="SMART" id="SM00606">
    <property type="entry name" value="CBD_IV"/>
    <property type="match status" value="1"/>
</dbReference>
<feature type="region of interest" description="Disordered" evidence="10">
    <location>
        <begin position="400"/>
        <end position="468"/>
    </location>
</feature>
<dbReference type="EC" id="3.2.1.39" evidence="3"/>
<dbReference type="GO" id="GO:0042973">
    <property type="term" value="F:glucan endo-1,3-beta-D-glucosidase activity"/>
    <property type="evidence" value="ECO:0007669"/>
    <property type="project" value="UniProtKB-EC"/>
</dbReference>
<evidence type="ECO:0000256" key="5">
    <source>
        <dbReference type="ARBA" id="ARBA00022801"/>
    </source>
</evidence>
<dbReference type="InterPro" id="IPR005200">
    <property type="entry name" value="Endo-beta-glucanase"/>
</dbReference>
<dbReference type="SUPFAM" id="SSF49785">
    <property type="entry name" value="Galactose-binding domain-like"/>
    <property type="match status" value="1"/>
</dbReference>
<dbReference type="Pfam" id="PF22184">
    <property type="entry name" value="CBM_56"/>
    <property type="match status" value="1"/>
</dbReference>
<dbReference type="PROSITE" id="PS52005">
    <property type="entry name" value="CBM56"/>
    <property type="match status" value="1"/>
</dbReference>